<dbReference type="OrthoDB" id="8964458at2759"/>
<dbReference type="Proteomes" id="UP000518266">
    <property type="component" value="Unassembled WGS sequence"/>
</dbReference>
<keyword evidence="3" id="KW-1185">Reference proteome</keyword>
<comment type="caution">
    <text evidence="2">The sequence shown here is derived from an EMBL/GenBank/DDBJ whole genome shotgun (WGS) entry which is preliminary data.</text>
</comment>
<gene>
    <name evidence="2" type="ORF">F7725_023572</name>
</gene>
<dbReference type="AlphaFoldDB" id="A0A7J5XXJ0"/>
<sequence>MDFLGNLGGNTVAKMVGEKAGDFVEDMVEKAMGGDKKEAAEADKGGAIDQLMNLGGGKKDEDKGLGLDDALSFVTGKDDKKDDGGGDMVEDAVKKALGKDDKDEDKDDKEGGFFSKIFDRDDDEEKRRKLREKEREKEKEDDKGFFSKIFHRGDDDDDDEGREKKSGFSGLFCELEGPPGGTGEQGGGTSVGINDGDLLSDLMEVAEETSKGN</sequence>
<name>A0A7J5XXJ0_DISMA</name>
<reference evidence="2 3" key="1">
    <citation type="submission" date="2020-03" db="EMBL/GenBank/DDBJ databases">
        <title>Dissostichus mawsoni Genome sequencing and assembly.</title>
        <authorList>
            <person name="Park H."/>
        </authorList>
    </citation>
    <scope>NUCLEOTIDE SEQUENCE [LARGE SCALE GENOMIC DNA]</scope>
    <source>
        <strain evidence="2">DM0001</strain>
        <tissue evidence="2">Muscle</tissue>
    </source>
</reference>
<feature type="region of interest" description="Disordered" evidence="1">
    <location>
        <begin position="95"/>
        <end position="197"/>
    </location>
</feature>
<feature type="compositionally biased region" description="Gly residues" evidence="1">
    <location>
        <begin position="178"/>
        <end position="190"/>
    </location>
</feature>
<evidence type="ECO:0000256" key="1">
    <source>
        <dbReference type="SAM" id="MobiDB-lite"/>
    </source>
</evidence>
<accession>A0A7J5XXJ0</accession>
<organism evidence="2 3">
    <name type="scientific">Dissostichus mawsoni</name>
    <name type="common">Antarctic cod</name>
    <dbReference type="NCBI Taxonomy" id="36200"/>
    <lineage>
        <taxon>Eukaryota</taxon>
        <taxon>Metazoa</taxon>
        <taxon>Chordata</taxon>
        <taxon>Craniata</taxon>
        <taxon>Vertebrata</taxon>
        <taxon>Euteleostomi</taxon>
        <taxon>Actinopterygii</taxon>
        <taxon>Neopterygii</taxon>
        <taxon>Teleostei</taxon>
        <taxon>Neoteleostei</taxon>
        <taxon>Acanthomorphata</taxon>
        <taxon>Eupercaria</taxon>
        <taxon>Perciformes</taxon>
        <taxon>Notothenioidei</taxon>
        <taxon>Nototheniidae</taxon>
        <taxon>Dissostichus</taxon>
    </lineage>
</organism>
<feature type="compositionally biased region" description="Basic and acidic residues" evidence="1">
    <location>
        <begin position="125"/>
        <end position="145"/>
    </location>
</feature>
<dbReference type="EMBL" id="JAAKFY010000019">
    <property type="protein sequence ID" value="KAF3841621.1"/>
    <property type="molecule type" value="Genomic_DNA"/>
</dbReference>
<evidence type="ECO:0000313" key="3">
    <source>
        <dbReference type="Proteomes" id="UP000518266"/>
    </source>
</evidence>
<proteinExistence type="predicted"/>
<protein>
    <submittedName>
        <fullName evidence="2">Uncharacterized protein</fullName>
    </submittedName>
</protein>
<evidence type="ECO:0000313" key="2">
    <source>
        <dbReference type="EMBL" id="KAF3841621.1"/>
    </source>
</evidence>